<dbReference type="Pfam" id="PF00404">
    <property type="entry name" value="Dockerin_1"/>
    <property type="match status" value="1"/>
</dbReference>
<sequence>MKLPNRLGRMLNSRCTAKLRRPIRGRSMRMEKLDARAMLAADSGMGASSLAMDVNADGAISASDALSVINHLVQNDSQFGDSVVGESFHDTNRDGRVSSSDALMVINHLNLRGAGTIQLRELIGPRVDRISDAQEENIRQLMVDLNSIRSESEVTPEQITQLIGDLATVAAEATRPIADATVTA</sequence>
<organism evidence="1 2">
    <name type="scientific">Stieleria varia</name>
    <dbReference type="NCBI Taxonomy" id="2528005"/>
    <lineage>
        <taxon>Bacteria</taxon>
        <taxon>Pseudomonadati</taxon>
        <taxon>Planctomycetota</taxon>
        <taxon>Planctomycetia</taxon>
        <taxon>Pirellulales</taxon>
        <taxon>Pirellulaceae</taxon>
        <taxon>Stieleria</taxon>
    </lineage>
</organism>
<dbReference type="GO" id="GO:0004553">
    <property type="term" value="F:hydrolase activity, hydrolyzing O-glycosyl compounds"/>
    <property type="evidence" value="ECO:0007669"/>
    <property type="project" value="InterPro"/>
</dbReference>
<dbReference type="GO" id="GO:0000272">
    <property type="term" value="P:polysaccharide catabolic process"/>
    <property type="evidence" value="ECO:0007669"/>
    <property type="project" value="InterPro"/>
</dbReference>
<protein>
    <submittedName>
        <fullName evidence="1">Dockerin type I repeat protein</fullName>
    </submittedName>
</protein>
<proteinExistence type="predicted"/>
<evidence type="ECO:0000313" key="1">
    <source>
        <dbReference type="EMBL" id="TWU04768.1"/>
    </source>
</evidence>
<keyword evidence="2" id="KW-1185">Reference proteome</keyword>
<dbReference type="EMBL" id="SJPN01000003">
    <property type="protein sequence ID" value="TWU04768.1"/>
    <property type="molecule type" value="Genomic_DNA"/>
</dbReference>
<comment type="caution">
    <text evidence="1">The sequence shown here is derived from an EMBL/GenBank/DDBJ whole genome shotgun (WGS) entry which is preliminary data.</text>
</comment>
<name>A0A5C6AYM2_9BACT</name>
<dbReference type="InterPro" id="IPR036439">
    <property type="entry name" value="Dockerin_dom_sf"/>
</dbReference>
<dbReference type="Proteomes" id="UP000320176">
    <property type="component" value="Unassembled WGS sequence"/>
</dbReference>
<reference evidence="1 2" key="1">
    <citation type="submission" date="2019-02" db="EMBL/GenBank/DDBJ databases">
        <title>Deep-cultivation of Planctomycetes and their phenomic and genomic characterization uncovers novel biology.</title>
        <authorList>
            <person name="Wiegand S."/>
            <person name="Jogler M."/>
            <person name="Boedeker C."/>
            <person name="Pinto D."/>
            <person name="Vollmers J."/>
            <person name="Rivas-Marin E."/>
            <person name="Kohn T."/>
            <person name="Peeters S.H."/>
            <person name="Heuer A."/>
            <person name="Rast P."/>
            <person name="Oberbeckmann S."/>
            <person name="Bunk B."/>
            <person name="Jeske O."/>
            <person name="Meyerdierks A."/>
            <person name="Storesund J.E."/>
            <person name="Kallscheuer N."/>
            <person name="Luecker S."/>
            <person name="Lage O.M."/>
            <person name="Pohl T."/>
            <person name="Merkel B.J."/>
            <person name="Hornburger P."/>
            <person name="Mueller R.-W."/>
            <person name="Bruemmer F."/>
            <person name="Labrenz M."/>
            <person name="Spormann A.M."/>
            <person name="Op Den Camp H."/>
            <person name="Overmann J."/>
            <person name="Amann R."/>
            <person name="Jetten M.S.M."/>
            <person name="Mascher T."/>
            <person name="Medema M.H."/>
            <person name="Devos D.P."/>
            <person name="Kaster A.-K."/>
            <person name="Ovreas L."/>
            <person name="Rohde M."/>
            <person name="Galperin M.Y."/>
            <person name="Jogler C."/>
        </authorList>
    </citation>
    <scope>NUCLEOTIDE SEQUENCE [LARGE SCALE GENOMIC DNA]</scope>
    <source>
        <strain evidence="1 2">Pla52n</strain>
    </source>
</reference>
<accession>A0A5C6AYM2</accession>
<dbReference type="InterPro" id="IPR002105">
    <property type="entry name" value="Dockerin_1_rpt"/>
</dbReference>
<dbReference type="SUPFAM" id="SSF63446">
    <property type="entry name" value="Type I dockerin domain"/>
    <property type="match status" value="1"/>
</dbReference>
<dbReference type="AlphaFoldDB" id="A0A5C6AYM2"/>
<evidence type="ECO:0000313" key="2">
    <source>
        <dbReference type="Proteomes" id="UP000320176"/>
    </source>
</evidence>
<gene>
    <name evidence="1" type="ORF">Pla52n_28120</name>
</gene>
<dbReference type="Gene3D" id="1.10.1330.10">
    <property type="entry name" value="Dockerin domain"/>
    <property type="match status" value="1"/>
</dbReference>